<dbReference type="Proteomes" id="UP000265798">
    <property type="component" value="Unassembled WGS sequence"/>
</dbReference>
<dbReference type="EMBL" id="QHCT01000002">
    <property type="protein sequence ID" value="RHX90717.1"/>
    <property type="molecule type" value="Genomic_DNA"/>
</dbReference>
<evidence type="ECO:0000313" key="1">
    <source>
        <dbReference type="EMBL" id="RHX90717.1"/>
    </source>
</evidence>
<accession>A0A396ZAI6</accession>
<protein>
    <submittedName>
        <fullName evidence="1">Uncharacterized protein</fullName>
    </submittedName>
</protein>
<gene>
    <name evidence="1" type="ORF">DLM75_10025</name>
</gene>
<dbReference type="AlphaFoldDB" id="A0A396ZAI6"/>
<reference evidence="2" key="1">
    <citation type="submission" date="2018-05" db="EMBL/GenBank/DDBJ databases">
        <title>Leptospira yasudae sp. nov. and Leptospira stimsonii sp. nov., two pathogenic species of the genus Leptospira isolated from environmental sources.</title>
        <authorList>
            <person name="Casanovas-Massana A."/>
            <person name="Hamond C."/>
            <person name="Santos L.A."/>
            <person name="Hacker K.P."/>
            <person name="Balassiano I."/>
            <person name="Medeiros M.A."/>
            <person name="Reis M.G."/>
            <person name="Ko A.I."/>
            <person name="Wunder E.A."/>
        </authorList>
    </citation>
    <scope>NUCLEOTIDE SEQUENCE [LARGE SCALE GENOMIC DNA]</scope>
    <source>
        <strain evidence="2">Yale</strain>
    </source>
</reference>
<proteinExistence type="predicted"/>
<evidence type="ECO:0000313" key="2">
    <source>
        <dbReference type="Proteomes" id="UP000265798"/>
    </source>
</evidence>
<comment type="caution">
    <text evidence="1">The sequence shown here is derived from an EMBL/GenBank/DDBJ whole genome shotgun (WGS) entry which is preliminary data.</text>
</comment>
<sequence>MGRAIVPEDCRCSDGFFPEIQILRGKNENELRRFSFSLSEFESGNGSEERLDLKISICVFFL</sequence>
<name>A0A396ZAI6_9LEPT</name>
<organism evidence="1 2">
    <name type="scientific">Leptospira stimsonii</name>
    <dbReference type="NCBI Taxonomy" id="2202203"/>
    <lineage>
        <taxon>Bacteria</taxon>
        <taxon>Pseudomonadati</taxon>
        <taxon>Spirochaetota</taxon>
        <taxon>Spirochaetia</taxon>
        <taxon>Leptospirales</taxon>
        <taxon>Leptospiraceae</taxon>
        <taxon>Leptospira</taxon>
    </lineage>
</organism>